<protein>
    <submittedName>
        <fullName evidence="1">Uncharacterized protein</fullName>
    </submittedName>
</protein>
<name>A0ACB8B6E7_9AGAM</name>
<gene>
    <name evidence="1" type="ORF">BV22DRAFT_1019700</name>
</gene>
<sequence>MLPNQTIPDSWAEGSILDGMFLGVFAYGVHTTLFFMCQSVFWSRKRSTQDILLITYISFLFAISSVVNGTIIKFVVMSFVDGRSYPGGPSAYYLQQSTQPVIVTGNVFFLVNGWFQDGLLLYRLWAVWARNLYVVAVPALMFATSLGDLALVVLLCRPGVTIWAGATTELVTPYVSLTVVFNVLITLLIIARLLFMRRHLHVFTSSKPASPYISLSAMLVESAALFSAVGLVYVVGYATSSSIQHLVFPMLGQVQSIAPLLIIFRVAQGKSWSSDPHFHSQPSQKLIAATGGSTLVLSSSSTIPSRVDIVL</sequence>
<keyword evidence="2" id="KW-1185">Reference proteome</keyword>
<reference evidence="1" key="1">
    <citation type="journal article" date="2021" name="New Phytol.">
        <title>Evolutionary innovations through gain and loss of genes in the ectomycorrhizal Boletales.</title>
        <authorList>
            <person name="Wu G."/>
            <person name="Miyauchi S."/>
            <person name="Morin E."/>
            <person name="Kuo A."/>
            <person name="Drula E."/>
            <person name="Varga T."/>
            <person name="Kohler A."/>
            <person name="Feng B."/>
            <person name="Cao Y."/>
            <person name="Lipzen A."/>
            <person name="Daum C."/>
            <person name="Hundley H."/>
            <person name="Pangilinan J."/>
            <person name="Johnson J."/>
            <person name="Barry K."/>
            <person name="LaButti K."/>
            <person name="Ng V."/>
            <person name="Ahrendt S."/>
            <person name="Min B."/>
            <person name="Choi I.G."/>
            <person name="Park H."/>
            <person name="Plett J.M."/>
            <person name="Magnuson J."/>
            <person name="Spatafora J.W."/>
            <person name="Nagy L.G."/>
            <person name="Henrissat B."/>
            <person name="Grigoriev I.V."/>
            <person name="Yang Z.L."/>
            <person name="Xu J."/>
            <person name="Martin F.M."/>
        </authorList>
    </citation>
    <scope>NUCLEOTIDE SEQUENCE</scope>
    <source>
        <strain evidence="1">KUC20120723A-06</strain>
    </source>
</reference>
<dbReference type="Proteomes" id="UP000790709">
    <property type="component" value="Unassembled WGS sequence"/>
</dbReference>
<accession>A0ACB8B6E7</accession>
<dbReference type="EMBL" id="MU266535">
    <property type="protein sequence ID" value="KAH7921250.1"/>
    <property type="molecule type" value="Genomic_DNA"/>
</dbReference>
<evidence type="ECO:0000313" key="2">
    <source>
        <dbReference type="Proteomes" id="UP000790709"/>
    </source>
</evidence>
<comment type="caution">
    <text evidence="1">The sequence shown here is derived from an EMBL/GenBank/DDBJ whole genome shotgun (WGS) entry which is preliminary data.</text>
</comment>
<organism evidence="1 2">
    <name type="scientific">Leucogyrophana mollusca</name>
    <dbReference type="NCBI Taxonomy" id="85980"/>
    <lineage>
        <taxon>Eukaryota</taxon>
        <taxon>Fungi</taxon>
        <taxon>Dikarya</taxon>
        <taxon>Basidiomycota</taxon>
        <taxon>Agaricomycotina</taxon>
        <taxon>Agaricomycetes</taxon>
        <taxon>Agaricomycetidae</taxon>
        <taxon>Boletales</taxon>
        <taxon>Boletales incertae sedis</taxon>
        <taxon>Leucogyrophana</taxon>
    </lineage>
</organism>
<evidence type="ECO:0000313" key="1">
    <source>
        <dbReference type="EMBL" id="KAH7921250.1"/>
    </source>
</evidence>
<proteinExistence type="predicted"/>